<keyword evidence="4" id="KW-1133">Transmembrane helix</keyword>
<dbReference type="EMBL" id="JAQIZZ010000008">
    <property type="protein sequence ID" value="KAJ5525012.1"/>
    <property type="molecule type" value="Genomic_DNA"/>
</dbReference>
<feature type="non-terminal residue" evidence="5">
    <location>
        <position position="1"/>
    </location>
</feature>
<dbReference type="Pfam" id="PF00106">
    <property type="entry name" value="adh_short"/>
    <property type="match status" value="1"/>
</dbReference>
<feature type="region of interest" description="Disordered" evidence="3">
    <location>
        <begin position="373"/>
        <end position="395"/>
    </location>
</feature>
<keyword evidence="4" id="KW-0812">Transmembrane</keyword>
<gene>
    <name evidence="5" type="ORF">N7494_011662</name>
</gene>
<feature type="transmembrane region" description="Helical" evidence="4">
    <location>
        <begin position="115"/>
        <end position="134"/>
    </location>
</feature>
<dbReference type="PRINTS" id="PR00081">
    <property type="entry name" value="GDHRDH"/>
</dbReference>
<accession>A0AAD6CK43</accession>
<name>A0AAD6CK43_9EURO</name>
<keyword evidence="6" id="KW-1185">Reference proteome</keyword>
<reference evidence="5 6" key="1">
    <citation type="journal article" date="2023" name="IMA Fungus">
        <title>Comparative genomic study of the Penicillium genus elucidates a diverse pangenome and 15 lateral gene transfer events.</title>
        <authorList>
            <person name="Petersen C."/>
            <person name="Sorensen T."/>
            <person name="Nielsen M.R."/>
            <person name="Sondergaard T.E."/>
            <person name="Sorensen J.L."/>
            <person name="Fitzpatrick D.A."/>
            <person name="Frisvad J.C."/>
            <person name="Nielsen K.L."/>
        </authorList>
    </citation>
    <scope>NUCLEOTIDE SEQUENCE [LARGE SCALE GENOMIC DNA]</scope>
    <source>
        <strain evidence="5 6">IBT 35679</strain>
    </source>
</reference>
<evidence type="ECO:0000313" key="5">
    <source>
        <dbReference type="EMBL" id="KAJ5525012.1"/>
    </source>
</evidence>
<dbReference type="GO" id="GO:0016616">
    <property type="term" value="F:oxidoreductase activity, acting on the CH-OH group of donors, NAD or NADP as acceptor"/>
    <property type="evidence" value="ECO:0007669"/>
    <property type="project" value="TreeGrafter"/>
</dbReference>
<dbReference type="Gene3D" id="3.40.50.720">
    <property type="entry name" value="NAD(P)-binding Rossmann-like Domain"/>
    <property type="match status" value="1"/>
</dbReference>
<evidence type="ECO:0000256" key="4">
    <source>
        <dbReference type="SAM" id="Phobius"/>
    </source>
</evidence>
<comment type="similarity">
    <text evidence="1">Belongs to the short-chain dehydrogenases/reductases (SDR) family.</text>
</comment>
<evidence type="ECO:0000256" key="3">
    <source>
        <dbReference type="SAM" id="MobiDB-lite"/>
    </source>
</evidence>
<dbReference type="PANTHER" id="PTHR24322">
    <property type="entry name" value="PKSB"/>
    <property type="match status" value="1"/>
</dbReference>
<feature type="transmembrane region" description="Helical" evidence="4">
    <location>
        <begin position="76"/>
        <end position="94"/>
    </location>
</feature>
<keyword evidence="4" id="KW-0472">Membrane</keyword>
<evidence type="ECO:0000313" key="6">
    <source>
        <dbReference type="Proteomes" id="UP001220324"/>
    </source>
</evidence>
<dbReference type="AlphaFoldDB" id="A0AAD6CK43"/>
<proteinExistence type="inferred from homology"/>
<sequence>PQLQQPTQSGVQLNMSSPPVITTKSVLPSPSPPQPWIHYLTLDALLKVLYRTLFNPFLAWVLVLCLRAQVTPPTHPAWIISVGYAVFLTLLFVASTINHRIAHGLPRTVDPEHEVVLVTGGASGLGLLIAQLYAMRGVRVAVLDIREVGEKEAEEIFGEDVDVRCYAVNVGERKALEDVRGKILKELGTPTIIINCAAARINGHSLLDLSADAFVKTVQTNLIAAFHLYQVFVPGIMNAEHGGTLVTVGSVLGQLSPAGLSDYSASKSGLSALHRTMEAELRGHEQVKTLLVETGQMSTPLFSWVRTPSRFFAPVLEPVEVAREIVTAVDSGHGGVLRLPAFAKLVNWYAVLPGAVQVVARYLSGIDKAVSSGLQSRDTPNSGGRVLRSSKKRTD</sequence>
<organism evidence="5 6">
    <name type="scientific">Penicillium frequentans</name>
    <dbReference type="NCBI Taxonomy" id="3151616"/>
    <lineage>
        <taxon>Eukaryota</taxon>
        <taxon>Fungi</taxon>
        <taxon>Dikarya</taxon>
        <taxon>Ascomycota</taxon>
        <taxon>Pezizomycotina</taxon>
        <taxon>Eurotiomycetes</taxon>
        <taxon>Eurotiomycetidae</taxon>
        <taxon>Eurotiales</taxon>
        <taxon>Aspergillaceae</taxon>
        <taxon>Penicillium</taxon>
    </lineage>
</organism>
<feature type="transmembrane region" description="Helical" evidence="4">
    <location>
        <begin position="48"/>
        <end position="70"/>
    </location>
</feature>
<dbReference type="Proteomes" id="UP001220324">
    <property type="component" value="Unassembled WGS sequence"/>
</dbReference>
<dbReference type="PANTHER" id="PTHR24322:SF736">
    <property type="entry name" value="RETINOL DEHYDROGENASE 10"/>
    <property type="match status" value="1"/>
</dbReference>
<feature type="compositionally biased region" description="Polar residues" evidence="3">
    <location>
        <begin position="373"/>
        <end position="382"/>
    </location>
</feature>
<evidence type="ECO:0000256" key="2">
    <source>
        <dbReference type="ARBA" id="ARBA00023002"/>
    </source>
</evidence>
<dbReference type="SUPFAM" id="SSF51735">
    <property type="entry name" value="NAD(P)-binding Rossmann-fold domains"/>
    <property type="match status" value="1"/>
</dbReference>
<dbReference type="InterPro" id="IPR002347">
    <property type="entry name" value="SDR_fam"/>
</dbReference>
<evidence type="ECO:0000256" key="1">
    <source>
        <dbReference type="ARBA" id="ARBA00006484"/>
    </source>
</evidence>
<dbReference type="InterPro" id="IPR036291">
    <property type="entry name" value="NAD(P)-bd_dom_sf"/>
</dbReference>
<keyword evidence="2" id="KW-0560">Oxidoreductase</keyword>
<comment type="caution">
    <text evidence="5">The sequence shown here is derived from an EMBL/GenBank/DDBJ whole genome shotgun (WGS) entry which is preliminary data.</text>
</comment>
<protein>
    <submittedName>
        <fullName evidence="5">Uncharacterized protein</fullName>
    </submittedName>
</protein>